<protein>
    <submittedName>
        <fullName evidence="2">Uncharacterized protein</fullName>
    </submittedName>
</protein>
<evidence type="ECO:0000313" key="3">
    <source>
        <dbReference type="Proteomes" id="UP000541185"/>
    </source>
</evidence>
<feature type="region of interest" description="Disordered" evidence="1">
    <location>
        <begin position="110"/>
        <end position="129"/>
    </location>
</feature>
<accession>A0A848H4H6</accession>
<reference evidence="2 3" key="1">
    <citation type="submission" date="2020-04" db="EMBL/GenBank/DDBJ databases">
        <title>Ramlibacter sp. G-1-2-2 isolated from soil.</title>
        <authorList>
            <person name="Dahal R.H."/>
        </authorList>
    </citation>
    <scope>NUCLEOTIDE SEQUENCE [LARGE SCALE GENOMIC DNA]</scope>
    <source>
        <strain evidence="2 3">G-1-2-2</strain>
    </source>
</reference>
<name>A0A848H4H6_9BURK</name>
<dbReference type="AlphaFoldDB" id="A0A848H4H6"/>
<proteinExistence type="predicted"/>
<gene>
    <name evidence="2" type="ORF">HHL11_07220</name>
</gene>
<dbReference type="EMBL" id="JABBFX010000001">
    <property type="protein sequence ID" value="NML43533.1"/>
    <property type="molecule type" value="Genomic_DNA"/>
</dbReference>
<evidence type="ECO:0000256" key="1">
    <source>
        <dbReference type="SAM" id="MobiDB-lite"/>
    </source>
</evidence>
<keyword evidence="3" id="KW-1185">Reference proteome</keyword>
<sequence>MSYTRSDSAARTVAAMKLLHDPAPAGFEGITRAFAMARELPTTHRLALKIGVSCDGVLVAEGELDGYRQVRFFSDHLRSLGCDEFLLGGDEEMFGCDMLFSVLPMATEAEDDDPSFIRRPARSLWPEQS</sequence>
<evidence type="ECO:0000313" key="2">
    <source>
        <dbReference type="EMBL" id="NML43533.1"/>
    </source>
</evidence>
<dbReference type="Proteomes" id="UP000541185">
    <property type="component" value="Unassembled WGS sequence"/>
</dbReference>
<comment type="caution">
    <text evidence="2">The sequence shown here is derived from an EMBL/GenBank/DDBJ whole genome shotgun (WGS) entry which is preliminary data.</text>
</comment>
<organism evidence="2 3">
    <name type="scientific">Ramlibacter agri</name>
    <dbReference type="NCBI Taxonomy" id="2728837"/>
    <lineage>
        <taxon>Bacteria</taxon>
        <taxon>Pseudomonadati</taxon>
        <taxon>Pseudomonadota</taxon>
        <taxon>Betaproteobacteria</taxon>
        <taxon>Burkholderiales</taxon>
        <taxon>Comamonadaceae</taxon>
        <taxon>Ramlibacter</taxon>
    </lineage>
</organism>